<keyword evidence="2" id="KW-1185">Reference proteome</keyword>
<gene>
    <name evidence="1" type="ORF">HMPREF0551_1526</name>
</gene>
<comment type="caution">
    <text evidence="1">The sequence shown here is derived from an EMBL/GenBank/DDBJ whole genome shotgun (WGS) entry which is preliminary data.</text>
</comment>
<evidence type="ECO:0000313" key="1">
    <source>
        <dbReference type="EMBL" id="EFV94779.1"/>
    </source>
</evidence>
<dbReference type="Proteomes" id="UP000011021">
    <property type="component" value="Unassembled WGS sequence"/>
</dbReference>
<dbReference type="PANTHER" id="PTHR28055">
    <property type="entry name" value="ALTERED INHERITANCE OF MITOCHONDRIA PROTEIN 41, MITOCHONDRIAL"/>
    <property type="match status" value="1"/>
</dbReference>
<dbReference type="GO" id="GO:0016884">
    <property type="term" value="F:carbon-nitrogen ligase activity, with glutamine as amido-N-donor"/>
    <property type="evidence" value="ECO:0007669"/>
    <property type="project" value="InterPro"/>
</dbReference>
<proteinExistence type="predicted"/>
<organism evidence="1 2">
    <name type="scientific">Lautropia mirabilis ATCC 51599</name>
    <dbReference type="NCBI Taxonomy" id="887898"/>
    <lineage>
        <taxon>Bacteria</taxon>
        <taxon>Pseudomonadati</taxon>
        <taxon>Pseudomonadota</taxon>
        <taxon>Betaproteobacteria</taxon>
        <taxon>Burkholderiales</taxon>
        <taxon>Burkholderiaceae</taxon>
        <taxon>Lautropia</taxon>
    </lineage>
</organism>
<dbReference type="InterPro" id="IPR023168">
    <property type="entry name" value="GatB_Yqey_C_2"/>
</dbReference>
<protein>
    <submittedName>
        <fullName evidence="1">YqeY-like protein</fullName>
    </submittedName>
</protein>
<dbReference type="InterPro" id="IPR042184">
    <property type="entry name" value="YqeY/Aim41_N"/>
</dbReference>
<dbReference type="STRING" id="887898.HMPREF0551_1526"/>
<dbReference type="HOGENOM" id="CLU_079430_2_2_4"/>
<dbReference type="InterPro" id="IPR019004">
    <property type="entry name" value="YqeY/Aim41"/>
</dbReference>
<dbReference type="RefSeq" id="WP_005673816.1">
    <property type="nucleotide sequence ID" value="NZ_CP146288.1"/>
</dbReference>
<dbReference type="eggNOG" id="COG1610">
    <property type="taxonomic scope" value="Bacteria"/>
</dbReference>
<dbReference type="Gene3D" id="1.10.1510.10">
    <property type="entry name" value="Uncharacterised protein YqeY/AIM41 PF09424, N-terminal domain"/>
    <property type="match status" value="1"/>
</dbReference>
<evidence type="ECO:0000313" key="2">
    <source>
        <dbReference type="Proteomes" id="UP000011021"/>
    </source>
</evidence>
<reference evidence="1 2" key="1">
    <citation type="submission" date="2010-12" db="EMBL/GenBank/DDBJ databases">
        <authorList>
            <person name="Muzny D."/>
            <person name="Qin X."/>
            <person name="Deng J."/>
            <person name="Jiang H."/>
            <person name="Liu Y."/>
            <person name="Qu J."/>
            <person name="Song X.-Z."/>
            <person name="Zhang L."/>
            <person name="Thornton R."/>
            <person name="Coyle M."/>
            <person name="Francisco L."/>
            <person name="Jackson L."/>
            <person name="Javaid M."/>
            <person name="Korchina V."/>
            <person name="Kovar C."/>
            <person name="Mata R."/>
            <person name="Mathew T."/>
            <person name="Ngo R."/>
            <person name="Nguyen L."/>
            <person name="Nguyen N."/>
            <person name="Okwuonu G."/>
            <person name="Ongeri F."/>
            <person name="Pham C."/>
            <person name="Simmons D."/>
            <person name="Wilczek-Boney K."/>
            <person name="Hale W."/>
            <person name="Jakkamsetti A."/>
            <person name="Pham P."/>
            <person name="Ruth R."/>
            <person name="San Lucas F."/>
            <person name="Warren J."/>
            <person name="Zhang J."/>
            <person name="Zhao Z."/>
            <person name="Zhou C."/>
            <person name="Zhu D."/>
            <person name="Lee S."/>
            <person name="Bess C."/>
            <person name="Blankenburg K."/>
            <person name="Forbes L."/>
            <person name="Fu Q."/>
            <person name="Gubbala S."/>
            <person name="Hirani K."/>
            <person name="Jayaseelan J.C."/>
            <person name="Lara F."/>
            <person name="Munidasa M."/>
            <person name="Palculict T."/>
            <person name="Patil S."/>
            <person name="Pu L.-L."/>
            <person name="Saada N."/>
            <person name="Tang L."/>
            <person name="Weissenberger G."/>
            <person name="Zhu Y."/>
            <person name="Hemphill L."/>
            <person name="Shang Y."/>
            <person name="Youmans B."/>
            <person name="Ayvaz T."/>
            <person name="Ross M."/>
            <person name="Santibanez J."/>
            <person name="Aqrawi P."/>
            <person name="Gross S."/>
            <person name="Joshi V."/>
            <person name="Fowler G."/>
            <person name="Nazareth L."/>
            <person name="Reid J."/>
            <person name="Worley K."/>
            <person name="Petrosino J."/>
            <person name="Highlander S."/>
            <person name="Gibbs R."/>
        </authorList>
    </citation>
    <scope>NUCLEOTIDE SEQUENCE [LARGE SCALE GENOMIC DNA]</scope>
    <source>
        <strain evidence="1 2">ATCC 51599</strain>
    </source>
</reference>
<dbReference type="InterPro" id="IPR003789">
    <property type="entry name" value="Asn/Gln_tRNA_amidoTrase-B-like"/>
</dbReference>
<dbReference type="Pfam" id="PF09424">
    <property type="entry name" value="YqeY"/>
    <property type="match status" value="1"/>
</dbReference>
<dbReference type="Gene3D" id="1.10.10.410">
    <property type="match status" value="1"/>
</dbReference>
<dbReference type="EMBL" id="AEQP01000010">
    <property type="protein sequence ID" value="EFV94779.1"/>
    <property type="molecule type" value="Genomic_DNA"/>
</dbReference>
<accession>E7RXV5</accession>
<dbReference type="PANTHER" id="PTHR28055:SF1">
    <property type="entry name" value="ALTERED INHERITANCE OF MITOCHONDRIA PROTEIN 41, MITOCHONDRIAL"/>
    <property type="match status" value="1"/>
</dbReference>
<sequence length="152" mass="16421">MSTATDLKSRIDADMKAAMRAREKVRLGALRLLLAAIKQKEVDERTTLDDAQVLAIVEKLSKQRRDSIEQFEKAGRTELAEQERAELAVLDTYRPAQADDAQIQAVIEAAVAETGAAGMADMGKVMAIVKTRLAGQADLAAVSAKVRARLSA</sequence>
<name>E7RXV5_9BURK</name>
<dbReference type="SUPFAM" id="SSF89095">
    <property type="entry name" value="GatB/YqeY motif"/>
    <property type="match status" value="1"/>
</dbReference>
<dbReference type="AlphaFoldDB" id="E7RXV5"/>